<keyword evidence="1" id="KW-0210">Decarboxylase</keyword>
<organism evidence="4 5">
    <name type="scientific">Effrenium voratum</name>
    <dbReference type="NCBI Taxonomy" id="2562239"/>
    <lineage>
        <taxon>Eukaryota</taxon>
        <taxon>Sar</taxon>
        <taxon>Alveolata</taxon>
        <taxon>Dinophyceae</taxon>
        <taxon>Suessiales</taxon>
        <taxon>Symbiodiniaceae</taxon>
        <taxon>Effrenium</taxon>
    </lineage>
</organism>
<dbReference type="AlphaFoldDB" id="A0AA36HYJ0"/>
<dbReference type="GO" id="GO:0008654">
    <property type="term" value="P:phospholipid biosynthetic process"/>
    <property type="evidence" value="ECO:0007669"/>
    <property type="project" value="InterPro"/>
</dbReference>
<dbReference type="Proteomes" id="UP001178507">
    <property type="component" value="Unassembled WGS sequence"/>
</dbReference>
<accession>A0AA36HYJ0</accession>
<evidence type="ECO:0000256" key="2">
    <source>
        <dbReference type="ARBA" id="ARBA00023239"/>
    </source>
</evidence>
<dbReference type="InterPro" id="IPR003817">
    <property type="entry name" value="PS_Dcarbxylase"/>
</dbReference>
<evidence type="ECO:0000256" key="3">
    <source>
        <dbReference type="SAM" id="MobiDB-lite"/>
    </source>
</evidence>
<feature type="region of interest" description="Disordered" evidence="3">
    <location>
        <begin position="358"/>
        <end position="388"/>
    </location>
</feature>
<keyword evidence="5" id="KW-1185">Reference proteome</keyword>
<evidence type="ECO:0000313" key="4">
    <source>
        <dbReference type="EMBL" id="CAJ1377726.1"/>
    </source>
</evidence>
<sequence>MAAMKISCATTGPTGHCAGNLGHVQGHAHHPCRPSLSLKASRFCQGHELWWWPIAAVAVARQALDWEEMAMRTEASMKRICSYDPAAHEVQAVQDELGRLAKQEDSEEGATARAQMDAQHAKVTWYEQLFQETRSARLRGVPEPDVDWNLMADRINKRFKYKPGRGAFIPKQYTSYEDWFLRKLDSEMHDACLARAKLASICAPAQGKMYPQVLSGQMTLKISVIAVEELLGILHSEQLLQIGLRWPDYHRLHSPVDGDITGIDVYQKDQLFAGAESMTIMSIITEFGMIRLLCIGEWSVQTFVTHVVVGQRVRKMDELGYFDLGSQVILALPSSANMLVKGGSKLFVGSQEVKKPAKKKVVREKADRGKTRPKKDAKVKQPVSGDDKVPAKRKVKKVLGKKLKLLDGSAWPASDSWFFAYAGTESAVTDVVPPHMIKQNASAILRGWCMSWRVNSNGLAESFLQKAARKTCAGGSAYLLTSEGERRYRDFWLGPNPLASPMAVSATMRSGQLLDATLLVPSLPIRQEEGHHSHQYFEGIWFDACEDQDMDVSANSWPS</sequence>
<dbReference type="EMBL" id="CAUJNA010000483">
    <property type="protein sequence ID" value="CAJ1377726.1"/>
    <property type="molecule type" value="Genomic_DNA"/>
</dbReference>
<proteinExistence type="predicted"/>
<comment type="caution">
    <text evidence="4">The sequence shown here is derived from an EMBL/GenBank/DDBJ whole genome shotgun (WGS) entry which is preliminary data.</text>
</comment>
<keyword evidence="2" id="KW-0456">Lyase</keyword>
<evidence type="ECO:0000256" key="1">
    <source>
        <dbReference type="ARBA" id="ARBA00022793"/>
    </source>
</evidence>
<evidence type="ECO:0000313" key="5">
    <source>
        <dbReference type="Proteomes" id="UP001178507"/>
    </source>
</evidence>
<protein>
    <submittedName>
        <fullName evidence="4">Uncharacterized protein</fullName>
    </submittedName>
</protein>
<dbReference type="Pfam" id="PF02666">
    <property type="entry name" value="PS_Dcarbxylase"/>
    <property type="match status" value="1"/>
</dbReference>
<name>A0AA36HYJ0_9DINO</name>
<reference evidence="4" key="1">
    <citation type="submission" date="2023-08" db="EMBL/GenBank/DDBJ databases">
        <authorList>
            <person name="Chen Y."/>
            <person name="Shah S."/>
            <person name="Dougan E. K."/>
            <person name="Thang M."/>
            <person name="Chan C."/>
        </authorList>
    </citation>
    <scope>NUCLEOTIDE SEQUENCE</scope>
</reference>
<feature type="compositionally biased region" description="Basic and acidic residues" evidence="3">
    <location>
        <begin position="363"/>
        <end position="388"/>
    </location>
</feature>
<gene>
    <name evidence="4" type="ORF">EVOR1521_LOCUS6450</name>
</gene>
<dbReference type="GO" id="GO:0004609">
    <property type="term" value="F:phosphatidylserine decarboxylase activity"/>
    <property type="evidence" value="ECO:0007669"/>
    <property type="project" value="InterPro"/>
</dbReference>